<dbReference type="InterPro" id="IPR013785">
    <property type="entry name" value="Aldolase_TIM"/>
</dbReference>
<protein>
    <recommendedName>
        <fullName evidence="7">IMP dehydrogenase/GMP reductase domain-containing protein</fullName>
    </recommendedName>
</protein>
<keyword evidence="3" id="KW-0658">Purine biosynthesis</keyword>
<dbReference type="Proteomes" id="UP001469553">
    <property type="component" value="Unassembled WGS sequence"/>
</dbReference>
<dbReference type="PANTHER" id="PTHR11911:SF74">
    <property type="entry name" value="INOSINE-5'-MONOPHOSPHATE DEHYDROGENASE 1"/>
    <property type="match status" value="1"/>
</dbReference>
<dbReference type="EMBL" id="JAHRIP010070008">
    <property type="protein sequence ID" value="MEQ2308834.1"/>
    <property type="molecule type" value="Genomic_DNA"/>
</dbReference>
<evidence type="ECO:0000256" key="5">
    <source>
        <dbReference type="ARBA" id="ARBA00023242"/>
    </source>
</evidence>
<dbReference type="SUPFAM" id="SSF51412">
    <property type="entry name" value="Inosine monophosphate dehydrogenase (IMPDH)"/>
    <property type="match status" value="1"/>
</dbReference>
<gene>
    <name evidence="8" type="ORF">AMECASPLE_032342</name>
</gene>
<keyword evidence="2" id="KW-0332">GMP biosynthesis</keyword>
<keyword evidence="5" id="KW-0539">Nucleus</keyword>
<evidence type="ECO:0000256" key="1">
    <source>
        <dbReference type="ARBA" id="ARBA00022723"/>
    </source>
</evidence>
<evidence type="ECO:0000256" key="6">
    <source>
        <dbReference type="SAM" id="MobiDB-lite"/>
    </source>
</evidence>
<evidence type="ECO:0000256" key="3">
    <source>
        <dbReference type="ARBA" id="ARBA00022755"/>
    </source>
</evidence>
<evidence type="ECO:0000259" key="7">
    <source>
        <dbReference type="Pfam" id="PF00478"/>
    </source>
</evidence>
<evidence type="ECO:0000313" key="8">
    <source>
        <dbReference type="EMBL" id="MEQ2308834.1"/>
    </source>
</evidence>
<feature type="region of interest" description="Disordered" evidence="6">
    <location>
        <begin position="47"/>
        <end position="79"/>
    </location>
</feature>
<dbReference type="PANTHER" id="PTHR11911">
    <property type="entry name" value="INOSINE-5-MONOPHOSPHATE DEHYDROGENASE RELATED"/>
    <property type="match status" value="1"/>
</dbReference>
<dbReference type="InterPro" id="IPR005990">
    <property type="entry name" value="IMP_DH"/>
</dbReference>
<dbReference type="InterPro" id="IPR001093">
    <property type="entry name" value="IMP_DH_GMPRt"/>
</dbReference>
<name>A0ABV0ZRE9_9TELE</name>
<keyword evidence="1" id="KW-0479">Metal-binding</keyword>
<proteinExistence type="predicted"/>
<comment type="caution">
    <text evidence="8">The sequence shown here is derived from an EMBL/GenBank/DDBJ whole genome shotgun (WGS) entry which is preliminary data.</text>
</comment>
<evidence type="ECO:0000313" key="9">
    <source>
        <dbReference type="Proteomes" id="UP001469553"/>
    </source>
</evidence>
<keyword evidence="4" id="KW-0520">NAD</keyword>
<organism evidence="8 9">
    <name type="scientific">Ameca splendens</name>
    <dbReference type="NCBI Taxonomy" id="208324"/>
    <lineage>
        <taxon>Eukaryota</taxon>
        <taxon>Metazoa</taxon>
        <taxon>Chordata</taxon>
        <taxon>Craniata</taxon>
        <taxon>Vertebrata</taxon>
        <taxon>Euteleostomi</taxon>
        <taxon>Actinopterygii</taxon>
        <taxon>Neopterygii</taxon>
        <taxon>Teleostei</taxon>
        <taxon>Neoteleostei</taxon>
        <taxon>Acanthomorphata</taxon>
        <taxon>Ovalentaria</taxon>
        <taxon>Atherinomorphae</taxon>
        <taxon>Cyprinodontiformes</taxon>
        <taxon>Goodeidae</taxon>
        <taxon>Ameca</taxon>
    </lineage>
</organism>
<dbReference type="Gene3D" id="3.20.20.70">
    <property type="entry name" value="Aldolase class I"/>
    <property type="match status" value="1"/>
</dbReference>
<feature type="compositionally biased region" description="Basic and acidic residues" evidence="6">
    <location>
        <begin position="47"/>
        <end position="61"/>
    </location>
</feature>
<reference evidence="8 9" key="1">
    <citation type="submission" date="2021-06" db="EMBL/GenBank/DDBJ databases">
        <authorList>
            <person name="Palmer J.M."/>
        </authorList>
    </citation>
    <scope>NUCLEOTIDE SEQUENCE [LARGE SCALE GENOMIC DNA]</scope>
    <source>
        <strain evidence="8 9">AS_MEX2019</strain>
        <tissue evidence="8">Muscle</tissue>
    </source>
</reference>
<keyword evidence="9" id="KW-1185">Reference proteome</keyword>
<evidence type="ECO:0000256" key="4">
    <source>
        <dbReference type="ARBA" id="ARBA00023027"/>
    </source>
</evidence>
<sequence>MNSDTSSKISQVKDLDFQEMEGHGYDRFGENERDNYQIDYRRIVGDMEPARPRVSNRDGEQSQHSFLSHPHPGSYGHGHETAAQRYSATRIQAGYEPESMADYLISGGTGYVPEDGLTAQQLFAIGDGLTYNDFLILPGFIDFTSDEVDLTSALTRKITLKTPLISSPMDTVTESSMAIAMAVLWLRPTVQKT</sequence>
<dbReference type="Pfam" id="PF00478">
    <property type="entry name" value="IMPDH"/>
    <property type="match status" value="1"/>
</dbReference>
<evidence type="ECO:0000256" key="2">
    <source>
        <dbReference type="ARBA" id="ARBA00022749"/>
    </source>
</evidence>
<feature type="domain" description="IMP dehydrogenase/GMP reductase" evidence="7">
    <location>
        <begin position="128"/>
        <end position="182"/>
    </location>
</feature>
<accession>A0ABV0ZRE9</accession>